<dbReference type="Proteomes" id="UP000287166">
    <property type="component" value="Unassembled WGS sequence"/>
</dbReference>
<feature type="region of interest" description="Disordered" evidence="3">
    <location>
        <begin position="1"/>
        <end position="24"/>
    </location>
</feature>
<dbReference type="Pfam" id="PF00069">
    <property type="entry name" value="Pkinase"/>
    <property type="match status" value="1"/>
</dbReference>
<dbReference type="GeneID" id="38778871"/>
<dbReference type="GO" id="GO:0005737">
    <property type="term" value="C:cytoplasm"/>
    <property type="evidence" value="ECO:0007669"/>
    <property type="project" value="TreeGrafter"/>
</dbReference>
<dbReference type="EMBL" id="BFAD01000004">
    <property type="protein sequence ID" value="GBE81954.1"/>
    <property type="molecule type" value="Genomic_DNA"/>
</dbReference>
<dbReference type="InterPro" id="IPR000719">
    <property type="entry name" value="Prot_kinase_dom"/>
</dbReference>
<dbReference type="PANTHER" id="PTHR24346">
    <property type="entry name" value="MAP/MICROTUBULE AFFINITY-REGULATING KINASE"/>
    <property type="match status" value="1"/>
</dbReference>
<dbReference type="PANTHER" id="PTHR24346:SF30">
    <property type="entry name" value="MATERNAL EMBRYONIC LEUCINE ZIPPER KINASE"/>
    <property type="match status" value="1"/>
</dbReference>
<reference evidence="5 6" key="1">
    <citation type="journal article" date="2018" name="Sci. Rep.">
        <title>Genome sequence of the cauliflower mushroom Sparassis crispa (Hanabiratake) and its association with beneficial usage.</title>
        <authorList>
            <person name="Kiyama R."/>
            <person name="Furutani Y."/>
            <person name="Kawaguchi K."/>
            <person name="Nakanishi T."/>
        </authorList>
    </citation>
    <scope>NUCLEOTIDE SEQUENCE [LARGE SCALE GENOMIC DNA]</scope>
</reference>
<proteinExistence type="predicted"/>
<evidence type="ECO:0000256" key="3">
    <source>
        <dbReference type="SAM" id="MobiDB-lite"/>
    </source>
</evidence>
<evidence type="ECO:0000313" key="5">
    <source>
        <dbReference type="EMBL" id="GBE81954.1"/>
    </source>
</evidence>
<organism evidence="5 6">
    <name type="scientific">Sparassis crispa</name>
    <dbReference type="NCBI Taxonomy" id="139825"/>
    <lineage>
        <taxon>Eukaryota</taxon>
        <taxon>Fungi</taxon>
        <taxon>Dikarya</taxon>
        <taxon>Basidiomycota</taxon>
        <taxon>Agaricomycotina</taxon>
        <taxon>Agaricomycetes</taxon>
        <taxon>Polyporales</taxon>
        <taxon>Sparassidaceae</taxon>
        <taxon>Sparassis</taxon>
    </lineage>
</organism>
<evidence type="ECO:0000256" key="1">
    <source>
        <dbReference type="ARBA" id="ARBA00022741"/>
    </source>
</evidence>
<keyword evidence="6" id="KW-1185">Reference proteome</keyword>
<keyword evidence="1" id="KW-0547">Nucleotide-binding</keyword>
<evidence type="ECO:0000313" key="6">
    <source>
        <dbReference type="Proteomes" id="UP000287166"/>
    </source>
</evidence>
<dbReference type="InterPro" id="IPR011009">
    <property type="entry name" value="Kinase-like_dom_sf"/>
</dbReference>
<dbReference type="OrthoDB" id="3173976at2759"/>
<feature type="domain" description="Protein kinase" evidence="4">
    <location>
        <begin position="46"/>
        <end position="322"/>
    </location>
</feature>
<feature type="compositionally biased region" description="Low complexity" evidence="3">
    <location>
        <begin position="11"/>
        <end position="20"/>
    </location>
</feature>
<dbReference type="SMART" id="SM00220">
    <property type="entry name" value="S_TKc"/>
    <property type="match status" value="1"/>
</dbReference>
<protein>
    <recommendedName>
        <fullName evidence="4">Protein kinase domain-containing protein</fullName>
    </recommendedName>
</protein>
<keyword evidence="2" id="KW-0067">ATP-binding</keyword>
<dbReference type="SUPFAM" id="SSF56112">
    <property type="entry name" value="Protein kinase-like (PK-like)"/>
    <property type="match status" value="1"/>
</dbReference>
<dbReference type="PROSITE" id="PS50011">
    <property type="entry name" value="PROTEIN_KINASE_DOM"/>
    <property type="match status" value="1"/>
</dbReference>
<dbReference type="GO" id="GO:0005524">
    <property type="term" value="F:ATP binding"/>
    <property type="evidence" value="ECO:0007669"/>
    <property type="project" value="UniProtKB-KW"/>
</dbReference>
<dbReference type="GO" id="GO:0004674">
    <property type="term" value="F:protein serine/threonine kinase activity"/>
    <property type="evidence" value="ECO:0007669"/>
    <property type="project" value="TreeGrafter"/>
</dbReference>
<name>A0A401GIC0_9APHY</name>
<evidence type="ECO:0000259" key="4">
    <source>
        <dbReference type="PROSITE" id="PS50011"/>
    </source>
</evidence>
<comment type="caution">
    <text evidence="5">The sequence shown here is derived from an EMBL/GenBank/DDBJ whole genome shotgun (WGS) entry which is preliminary data.</text>
</comment>
<evidence type="ECO:0000256" key="2">
    <source>
        <dbReference type="ARBA" id="ARBA00022840"/>
    </source>
</evidence>
<dbReference type="InParanoid" id="A0A401GIC0"/>
<accession>A0A401GIC0</accession>
<dbReference type="AlphaFoldDB" id="A0A401GIC0"/>
<dbReference type="GO" id="GO:0035556">
    <property type="term" value="P:intracellular signal transduction"/>
    <property type="evidence" value="ECO:0007669"/>
    <property type="project" value="TreeGrafter"/>
</dbReference>
<dbReference type="Gene3D" id="1.10.510.10">
    <property type="entry name" value="Transferase(Phosphotransferase) domain 1"/>
    <property type="match status" value="1"/>
</dbReference>
<dbReference type="RefSeq" id="XP_027612867.1">
    <property type="nucleotide sequence ID" value="XM_027757066.1"/>
</dbReference>
<gene>
    <name evidence="5" type="ORF">SCP_0403300</name>
</gene>
<sequence length="322" mass="36886">MFKHFDDSDIESASTSSSGSFDEEEANVRVSPSWYAYRHIIESRGYRLDTYHDVKQFYQLYLADSVSEGRALKDMAGYTRACNGGDDNALCNDAGLPEHLFRGTRCADGTKVVLKAVHIYGREYEITRYLSSASIRGHSMNHCIPVLDFIENPTDHVVFIVMEEWSPLWVDEIPCTKDVLLDTLRKCAEHIVFMHAHQIAHLDISMRNILTDGRSHYAWIDYETSRRFDGMTVPRIQHCRASEVPPEIERGECSDPFKVDVWALGVLMLKACELTGNTPPELLVTINSMLHHRFEKRPTAKEILRFLEAMVARIGDKKRRDT</sequence>